<proteinExistence type="inferred from homology"/>
<feature type="domain" description="Formyl transferase N-terminal" evidence="9">
    <location>
        <begin position="3"/>
        <end position="198"/>
    </location>
</feature>
<dbReference type="InterPro" id="IPR001555">
    <property type="entry name" value="GART_AS"/>
</dbReference>
<comment type="catalytic activity">
    <reaction evidence="8">
        <text>N(1)-(5-phospho-beta-D-ribosyl)glycinamide + (6R)-10-formyltetrahydrofolate = N(2)-formyl-N(1)-(5-phospho-beta-D-ribosyl)glycinamide + (6S)-5,6,7,8-tetrahydrofolate + H(+)</text>
        <dbReference type="Rhea" id="RHEA:15053"/>
        <dbReference type="ChEBI" id="CHEBI:15378"/>
        <dbReference type="ChEBI" id="CHEBI:57453"/>
        <dbReference type="ChEBI" id="CHEBI:143788"/>
        <dbReference type="ChEBI" id="CHEBI:147286"/>
        <dbReference type="ChEBI" id="CHEBI:195366"/>
        <dbReference type="EC" id="2.1.2.2"/>
    </reaction>
</comment>
<dbReference type="Gene3D" id="3.40.50.170">
    <property type="entry name" value="Formyl transferase, N-terminal domain"/>
    <property type="match status" value="1"/>
</dbReference>
<dbReference type="HAMAP" id="MF_01930">
    <property type="entry name" value="PurN"/>
    <property type="match status" value="1"/>
</dbReference>
<keyword evidence="3" id="KW-0808">Transferase</keyword>
<dbReference type="InterPro" id="IPR004607">
    <property type="entry name" value="GART"/>
</dbReference>
<dbReference type="InterPro" id="IPR036477">
    <property type="entry name" value="Formyl_transf_N_sf"/>
</dbReference>
<evidence type="ECO:0000259" key="9">
    <source>
        <dbReference type="Pfam" id="PF00551"/>
    </source>
</evidence>
<evidence type="ECO:0000256" key="8">
    <source>
        <dbReference type="ARBA" id="ARBA00047664"/>
    </source>
</evidence>
<dbReference type="InterPro" id="IPR002376">
    <property type="entry name" value="Formyl_transf_N"/>
</dbReference>
<dbReference type="SUPFAM" id="SSF53328">
    <property type="entry name" value="Formyltransferase"/>
    <property type="match status" value="1"/>
</dbReference>
<dbReference type="Proteomes" id="UP001211907">
    <property type="component" value="Unassembled WGS sequence"/>
</dbReference>
<dbReference type="GO" id="GO:0004644">
    <property type="term" value="F:phosphoribosylglycinamide formyltransferase activity"/>
    <property type="evidence" value="ECO:0007669"/>
    <property type="project" value="UniProtKB-EC"/>
</dbReference>
<evidence type="ECO:0000256" key="7">
    <source>
        <dbReference type="ARBA" id="ARBA00041682"/>
    </source>
</evidence>
<accession>A0AAD5TA03</accession>
<name>A0AAD5TA03_9FUNG</name>
<dbReference type="GO" id="GO:0005737">
    <property type="term" value="C:cytoplasm"/>
    <property type="evidence" value="ECO:0007669"/>
    <property type="project" value="TreeGrafter"/>
</dbReference>
<dbReference type="Pfam" id="PF00551">
    <property type="entry name" value="Formyl_trans_N"/>
    <property type="match status" value="1"/>
</dbReference>
<sequence>MKTICVLISGSGTNLQALIDACANGTIPDTRIGLVVSNRSAAYGLERARIAGIATFTQTLKSHKDAGKTRADFDADLASSIRAEFAKNTNNAALDLIVLAGFMHILSPVFLAAFETTPIINLHPALPGQFDGANAIGRAYEAFQAGVVSETGVMVHRVIAEVDRGDVVLVERVPILASDTLESLEQRIHEVEHGIIVRGALAILTL</sequence>
<protein>
    <recommendedName>
        <fullName evidence="2">phosphoribosylglycinamide formyltransferase 1</fullName>
        <ecNumber evidence="2">2.1.2.2</ecNumber>
    </recommendedName>
    <alternativeName>
        <fullName evidence="7">5'-phosphoribosylglycinamide transformylase</fullName>
    </alternativeName>
    <alternativeName>
        <fullName evidence="6">GAR transformylase</fullName>
    </alternativeName>
</protein>
<dbReference type="EC" id="2.1.2.2" evidence="2"/>
<gene>
    <name evidence="10" type="ORF">HK100_008739</name>
</gene>
<evidence type="ECO:0000256" key="4">
    <source>
        <dbReference type="ARBA" id="ARBA00022755"/>
    </source>
</evidence>
<dbReference type="NCBIfam" id="TIGR00639">
    <property type="entry name" value="PurN"/>
    <property type="match status" value="1"/>
</dbReference>
<evidence type="ECO:0000313" key="10">
    <source>
        <dbReference type="EMBL" id="KAJ3140864.1"/>
    </source>
</evidence>
<comment type="caution">
    <text evidence="10">The sequence shown here is derived from an EMBL/GenBank/DDBJ whole genome shotgun (WGS) entry which is preliminary data.</text>
</comment>
<dbReference type="PANTHER" id="PTHR43369">
    <property type="entry name" value="PHOSPHORIBOSYLGLYCINAMIDE FORMYLTRANSFERASE"/>
    <property type="match status" value="1"/>
</dbReference>
<dbReference type="AlphaFoldDB" id="A0AAD5TA03"/>
<evidence type="ECO:0000256" key="2">
    <source>
        <dbReference type="ARBA" id="ARBA00012254"/>
    </source>
</evidence>
<dbReference type="GO" id="GO:0006189">
    <property type="term" value="P:'de novo' IMP biosynthetic process"/>
    <property type="evidence" value="ECO:0007669"/>
    <property type="project" value="InterPro"/>
</dbReference>
<keyword evidence="11" id="KW-1185">Reference proteome</keyword>
<comment type="pathway">
    <text evidence="1">Purine metabolism; IMP biosynthesis via de novo pathway; N(2)-formyl-N(1)-(5-phospho-D-ribosyl)glycinamide from N(1)-(5-phospho-D-ribosyl)glycinamide (10-formyl THF route): step 1/1.</text>
</comment>
<evidence type="ECO:0000256" key="6">
    <source>
        <dbReference type="ARBA" id="ARBA00041324"/>
    </source>
</evidence>
<dbReference type="PANTHER" id="PTHR43369:SF2">
    <property type="entry name" value="PHOSPHORIBOSYLGLYCINAMIDE FORMYLTRANSFERASE"/>
    <property type="match status" value="1"/>
</dbReference>
<dbReference type="PROSITE" id="PS00373">
    <property type="entry name" value="GART"/>
    <property type="match status" value="1"/>
</dbReference>
<dbReference type="CDD" id="cd08645">
    <property type="entry name" value="FMT_core_GART"/>
    <property type="match status" value="1"/>
</dbReference>
<dbReference type="EMBL" id="JADGJH010000043">
    <property type="protein sequence ID" value="KAJ3140864.1"/>
    <property type="molecule type" value="Genomic_DNA"/>
</dbReference>
<evidence type="ECO:0000256" key="3">
    <source>
        <dbReference type="ARBA" id="ARBA00022679"/>
    </source>
</evidence>
<keyword evidence="4" id="KW-0658">Purine biosynthesis</keyword>
<reference evidence="10" key="1">
    <citation type="submission" date="2020-05" db="EMBL/GenBank/DDBJ databases">
        <title>Phylogenomic resolution of chytrid fungi.</title>
        <authorList>
            <person name="Stajich J.E."/>
            <person name="Amses K."/>
            <person name="Simmons R."/>
            <person name="Seto K."/>
            <person name="Myers J."/>
            <person name="Bonds A."/>
            <person name="Quandt C.A."/>
            <person name="Barry K."/>
            <person name="Liu P."/>
            <person name="Grigoriev I."/>
            <person name="Longcore J.E."/>
            <person name="James T.Y."/>
        </authorList>
    </citation>
    <scope>NUCLEOTIDE SEQUENCE</scope>
    <source>
        <strain evidence="10">JEL0513</strain>
    </source>
</reference>
<organism evidence="10 11">
    <name type="scientific">Physocladia obscura</name>
    <dbReference type="NCBI Taxonomy" id="109957"/>
    <lineage>
        <taxon>Eukaryota</taxon>
        <taxon>Fungi</taxon>
        <taxon>Fungi incertae sedis</taxon>
        <taxon>Chytridiomycota</taxon>
        <taxon>Chytridiomycota incertae sedis</taxon>
        <taxon>Chytridiomycetes</taxon>
        <taxon>Chytridiales</taxon>
        <taxon>Chytriomycetaceae</taxon>
        <taxon>Physocladia</taxon>
    </lineage>
</organism>
<evidence type="ECO:0000256" key="5">
    <source>
        <dbReference type="ARBA" id="ARBA00038440"/>
    </source>
</evidence>
<evidence type="ECO:0000313" key="11">
    <source>
        <dbReference type="Proteomes" id="UP001211907"/>
    </source>
</evidence>
<comment type="similarity">
    <text evidence="5">Belongs to the GART family.</text>
</comment>
<evidence type="ECO:0000256" key="1">
    <source>
        <dbReference type="ARBA" id="ARBA00005054"/>
    </source>
</evidence>